<evidence type="ECO:0000313" key="2">
    <source>
        <dbReference type="Proteomes" id="UP000305541"/>
    </source>
</evidence>
<comment type="caution">
    <text evidence="1">The sequence shown here is derived from an EMBL/GenBank/DDBJ whole genome shotgun (WGS) entry which is preliminary data.</text>
</comment>
<organism evidence="1 2">
    <name type="scientific">Pediococcus stilesii</name>
    <dbReference type="NCBI Taxonomy" id="331679"/>
    <lineage>
        <taxon>Bacteria</taxon>
        <taxon>Bacillati</taxon>
        <taxon>Bacillota</taxon>
        <taxon>Bacilli</taxon>
        <taxon>Lactobacillales</taxon>
        <taxon>Lactobacillaceae</taxon>
        <taxon>Pediococcus</taxon>
    </lineage>
</organism>
<dbReference type="Pfam" id="PF15432">
    <property type="entry name" value="Sec-ASP3"/>
    <property type="match status" value="1"/>
</dbReference>
<proteinExistence type="predicted"/>
<dbReference type="InterPro" id="IPR022259">
    <property type="entry name" value="Acessory_Sec_prot_Asp3"/>
</dbReference>
<dbReference type="RefSeq" id="WP_138474112.1">
    <property type="nucleotide sequence ID" value="NZ_VBTH01000005.1"/>
</dbReference>
<name>A0A5R9BVX2_9LACO</name>
<dbReference type="GO" id="GO:0015031">
    <property type="term" value="P:protein transport"/>
    <property type="evidence" value="ECO:0007669"/>
    <property type="project" value="InterPro"/>
</dbReference>
<dbReference type="AlphaFoldDB" id="A0A5R9BVX2"/>
<sequence length="258" mass="29914">MTESYFVVKWPVFFDQTYNFGSKLIFSNGVVQFKNQQMSPGAKIHTWESKTNYLKSNRTLNLPLLKSGKEYQIYVSAKQIPKDSVHIQIDFFDAQNKTLDNLVLTEMNSIFKVPEKTDHYQISLINLNNQELKFEYIVINLLNHEYSIRVYSKQVKLVLVWNGSVIDKVTTVVRDRILDSGAYLGSENELWLYVEAGRNELKQSLILKLKNIVDSLISNGNLNLSKNLLVQTKFWTKNMMDDSFIKLLNETLVDLEGK</sequence>
<dbReference type="EMBL" id="VBTH01000005">
    <property type="protein sequence ID" value="TLQ04824.1"/>
    <property type="molecule type" value="Genomic_DNA"/>
</dbReference>
<reference evidence="1 2" key="1">
    <citation type="submission" date="2019-05" db="EMBL/GenBank/DDBJ databases">
        <title>The metagenome of a microbial culture collection derived from dairy environment covers the genomic content of the human microbiome.</title>
        <authorList>
            <person name="Roder T."/>
            <person name="Wuthrich D."/>
            <person name="Sattari Z."/>
            <person name="Von Ah U."/>
            <person name="Bar C."/>
            <person name="Ronchi F."/>
            <person name="Macpherson A.J."/>
            <person name="Ganal-Vonarburg S.C."/>
            <person name="Bruggmann R."/>
            <person name="Vergeres G."/>
        </authorList>
    </citation>
    <scope>NUCLEOTIDE SEQUENCE [LARGE SCALE GENOMIC DNA]</scope>
    <source>
        <strain evidence="1 2">FAM 18815</strain>
    </source>
</reference>
<dbReference type="Proteomes" id="UP000305541">
    <property type="component" value="Unassembled WGS sequence"/>
</dbReference>
<evidence type="ECO:0000313" key="1">
    <source>
        <dbReference type="EMBL" id="TLQ04824.1"/>
    </source>
</evidence>
<accession>A0A5R9BVX2</accession>
<gene>
    <name evidence="1" type="primary">asp3</name>
    <name evidence="1" type="ORF">FEZ51_04085</name>
</gene>
<dbReference type="NCBIfam" id="TIGR03711">
    <property type="entry name" value="acc_sec_asp3"/>
    <property type="match status" value="1"/>
</dbReference>
<dbReference type="OrthoDB" id="2042927at2"/>
<protein>
    <submittedName>
        <fullName evidence="1">Accessory Sec system protein Asp3</fullName>
    </submittedName>
</protein>